<dbReference type="RefSeq" id="WP_010619563.1">
    <property type="nucleotide sequence ID" value="NZ_CP042371.1"/>
</dbReference>
<evidence type="ECO:0000313" key="2">
    <source>
        <dbReference type="EMBL" id="TDG71343.1"/>
    </source>
</evidence>
<sequence>MQIRRAEMKDLQAIETIVMDGRDRLAEQGVDQWQGGYPNTEIIVDDIEKRYVMVLEDDGEIVGSAAVIPGQDASYQTIDGQWLTETDTMNSVAVHRVAVSSSHHGKGLGYKLLDGIYEEVAKTMPDINSLRIDTHPDNKGMQHVILKSGYEQTGMVKLLNMGLDNEWDYAYERLVKVPSHVTGR</sequence>
<evidence type="ECO:0000313" key="3">
    <source>
        <dbReference type="Proteomes" id="UP000294854"/>
    </source>
</evidence>
<dbReference type="OrthoDB" id="9796381at2"/>
<feature type="domain" description="N-acetyltransferase" evidence="1">
    <location>
        <begin position="1"/>
        <end position="176"/>
    </location>
</feature>
<gene>
    <name evidence="2" type="ORF">C5L31_001967</name>
</gene>
<dbReference type="InterPro" id="IPR000182">
    <property type="entry name" value="GNAT_dom"/>
</dbReference>
<dbReference type="EMBL" id="PUFO01000106">
    <property type="protein sequence ID" value="TDG71343.1"/>
    <property type="molecule type" value="Genomic_DNA"/>
</dbReference>
<dbReference type="Proteomes" id="UP000294854">
    <property type="component" value="Unassembled WGS sequence"/>
</dbReference>
<dbReference type="Pfam" id="PF00583">
    <property type="entry name" value="Acetyltransf_1"/>
    <property type="match status" value="1"/>
</dbReference>
<evidence type="ECO:0000259" key="1">
    <source>
        <dbReference type="PROSITE" id="PS51186"/>
    </source>
</evidence>
<comment type="caution">
    <text evidence="2">The sequence shown here is derived from an EMBL/GenBank/DDBJ whole genome shotgun (WGS) entry which is preliminary data.</text>
</comment>
<dbReference type="CDD" id="cd04301">
    <property type="entry name" value="NAT_SF"/>
    <property type="match status" value="1"/>
</dbReference>
<accession>A0A4R5NDC0</accession>
<dbReference type="SUPFAM" id="SSF55729">
    <property type="entry name" value="Acyl-CoA N-acyltransferases (Nat)"/>
    <property type="match status" value="1"/>
</dbReference>
<keyword evidence="3" id="KW-1185">Reference proteome</keyword>
<dbReference type="STRING" id="1122149.FD44_GL000454"/>
<dbReference type="PROSITE" id="PS51186">
    <property type="entry name" value="GNAT"/>
    <property type="match status" value="1"/>
</dbReference>
<protein>
    <recommendedName>
        <fullName evidence="1">N-acetyltransferase domain-containing protein</fullName>
    </recommendedName>
</protein>
<dbReference type="AlphaFoldDB" id="A0A4R5NDC0"/>
<dbReference type="Gene3D" id="3.40.630.30">
    <property type="match status" value="1"/>
</dbReference>
<dbReference type="GO" id="GO:0016747">
    <property type="term" value="F:acyltransferase activity, transferring groups other than amino-acyl groups"/>
    <property type="evidence" value="ECO:0007669"/>
    <property type="project" value="InterPro"/>
</dbReference>
<reference evidence="2 3" key="1">
    <citation type="journal article" date="2019" name="Appl. Microbiol. Biotechnol.">
        <title>Uncovering carbohydrate metabolism through a genotype-phenotype association study of 56 lactic acid bacteria genomes.</title>
        <authorList>
            <person name="Buron-Moles G."/>
            <person name="Chailyan A."/>
            <person name="Dolejs I."/>
            <person name="Forster J."/>
            <person name="Miks M.H."/>
        </authorList>
    </citation>
    <scope>NUCLEOTIDE SEQUENCE [LARGE SCALE GENOMIC DNA]</scope>
    <source>
        <strain evidence="2 3">ATCC 49373</strain>
    </source>
</reference>
<proteinExistence type="predicted"/>
<name>A0A4R5NDC0_9LACO</name>
<dbReference type="InterPro" id="IPR016181">
    <property type="entry name" value="Acyl_CoA_acyltransferase"/>
</dbReference>
<organism evidence="2 3">
    <name type="scientific">Secundilactobacillus malefermentans</name>
    <dbReference type="NCBI Taxonomy" id="176292"/>
    <lineage>
        <taxon>Bacteria</taxon>
        <taxon>Bacillati</taxon>
        <taxon>Bacillota</taxon>
        <taxon>Bacilli</taxon>
        <taxon>Lactobacillales</taxon>
        <taxon>Lactobacillaceae</taxon>
        <taxon>Secundilactobacillus</taxon>
    </lineage>
</organism>